<name>T1K6S5_TETUR</name>
<dbReference type="AlphaFoldDB" id="T1K6S5"/>
<evidence type="ECO:0000256" key="5">
    <source>
        <dbReference type="ARBA" id="ARBA00023180"/>
    </source>
</evidence>
<evidence type="ECO:0000256" key="6">
    <source>
        <dbReference type="SAM" id="SignalP"/>
    </source>
</evidence>
<evidence type="ECO:0000256" key="3">
    <source>
        <dbReference type="ARBA" id="ARBA00022737"/>
    </source>
</evidence>
<dbReference type="Proteomes" id="UP000015104">
    <property type="component" value="Unassembled WGS sequence"/>
</dbReference>
<accession>T1K6S5</accession>
<dbReference type="Pfam" id="PF01607">
    <property type="entry name" value="CBM_14"/>
    <property type="match status" value="3"/>
</dbReference>
<gene>
    <name evidence="8" type="primary">107361296</name>
</gene>
<protein>
    <recommendedName>
        <fullName evidence="7">Chitin-binding type-2 domain-containing protein</fullName>
    </recommendedName>
</protein>
<dbReference type="SMART" id="SM00494">
    <property type="entry name" value="ChtBD2"/>
    <property type="match status" value="3"/>
</dbReference>
<keyword evidence="2 6" id="KW-0732">Signal</keyword>
<dbReference type="KEGG" id="tut:107361296"/>
<feature type="chain" id="PRO_5004581028" description="Chitin-binding type-2 domain-containing protein" evidence="6">
    <location>
        <begin position="21"/>
        <end position="243"/>
    </location>
</feature>
<dbReference type="OMA" id="CPEPNGF"/>
<evidence type="ECO:0000259" key="7">
    <source>
        <dbReference type="PROSITE" id="PS50940"/>
    </source>
</evidence>
<dbReference type="STRING" id="32264.T1K6S5"/>
<keyword evidence="9" id="KW-1185">Reference proteome</keyword>
<reference evidence="8" key="2">
    <citation type="submission" date="2015-06" db="UniProtKB">
        <authorList>
            <consortium name="EnsemblMetazoa"/>
        </authorList>
    </citation>
    <scope>IDENTIFICATION</scope>
</reference>
<dbReference type="OrthoDB" id="6407093at2759"/>
<reference evidence="9" key="1">
    <citation type="submission" date="2011-08" db="EMBL/GenBank/DDBJ databases">
        <authorList>
            <person name="Rombauts S."/>
        </authorList>
    </citation>
    <scope>NUCLEOTIDE SEQUENCE</scope>
    <source>
        <strain evidence="9">London</strain>
    </source>
</reference>
<dbReference type="EnsemblMetazoa" id="tetur06g01550.1">
    <property type="protein sequence ID" value="tetur06g01550.1"/>
    <property type="gene ID" value="tetur06g01550"/>
</dbReference>
<dbReference type="InterPro" id="IPR036508">
    <property type="entry name" value="Chitin-bd_dom_sf"/>
</dbReference>
<evidence type="ECO:0000256" key="4">
    <source>
        <dbReference type="ARBA" id="ARBA00023157"/>
    </source>
</evidence>
<keyword evidence="5" id="KW-0325">Glycoprotein</keyword>
<keyword evidence="1" id="KW-0147">Chitin-binding</keyword>
<proteinExistence type="predicted"/>
<sequence length="243" mass="26537">MNRFHLISLIVAIAIEQVASQCGGANGGTGYFAHESQCDRYYVCENGRVVNEGLCDDGLVFNEYGNPSRLRCELPFSIDCSNRPNLQPPKPTGECPRQNGMFPDPRDCTKFIECGNGEAHVKSCASGLAYNKANGNCDWPENTPECPAEALLGFTCPQPTQRELQLFGNPRYAHPTDCKMLYACIPVTSDPAGPRTPRLLGCEEGYVFNGETGSCDSPKNVRGCENYYGNTIEVNNRLIASSS</sequence>
<evidence type="ECO:0000313" key="8">
    <source>
        <dbReference type="EnsemblMetazoa" id="tetur06g01550.1"/>
    </source>
</evidence>
<keyword evidence="4" id="KW-1015">Disulfide bond</keyword>
<dbReference type="SUPFAM" id="SSF57625">
    <property type="entry name" value="Invertebrate chitin-binding proteins"/>
    <property type="match status" value="3"/>
</dbReference>
<keyword evidence="3" id="KW-0677">Repeat</keyword>
<evidence type="ECO:0000313" key="9">
    <source>
        <dbReference type="Proteomes" id="UP000015104"/>
    </source>
</evidence>
<evidence type="ECO:0000256" key="2">
    <source>
        <dbReference type="ARBA" id="ARBA00022729"/>
    </source>
</evidence>
<dbReference type="PROSITE" id="PS50940">
    <property type="entry name" value="CHIT_BIND_II"/>
    <property type="match status" value="3"/>
</dbReference>
<dbReference type="GO" id="GO:0005576">
    <property type="term" value="C:extracellular region"/>
    <property type="evidence" value="ECO:0007669"/>
    <property type="project" value="InterPro"/>
</dbReference>
<dbReference type="eggNOG" id="ENOG502QWMD">
    <property type="taxonomic scope" value="Eukaryota"/>
</dbReference>
<dbReference type="InterPro" id="IPR002557">
    <property type="entry name" value="Chitin-bd_dom"/>
</dbReference>
<dbReference type="PANTHER" id="PTHR23301:SF107">
    <property type="entry name" value="LD20793P"/>
    <property type="match status" value="1"/>
</dbReference>
<dbReference type="GO" id="GO:0008061">
    <property type="term" value="F:chitin binding"/>
    <property type="evidence" value="ECO:0007669"/>
    <property type="project" value="UniProtKB-KW"/>
</dbReference>
<organism evidence="8 9">
    <name type="scientific">Tetranychus urticae</name>
    <name type="common">Two-spotted spider mite</name>
    <dbReference type="NCBI Taxonomy" id="32264"/>
    <lineage>
        <taxon>Eukaryota</taxon>
        <taxon>Metazoa</taxon>
        <taxon>Ecdysozoa</taxon>
        <taxon>Arthropoda</taxon>
        <taxon>Chelicerata</taxon>
        <taxon>Arachnida</taxon>
        <taxon>Acari</taxon>
        <taxon>Acariformes</taxon>
        <taxon>Trombidiformes</taxon>
        <taxon>Prostigmata</taxon>
        <taxon>Eleutherengona</taxon>
        <taxon>Raphignathae</taxon>
        <taxon>Tetranychoidea</taxon>
        <taxon>Tetranychidae</taxon>
        <taxon>Tetranychus</taxon>
    </lineage>
</organism>
<dbReference type="InterPro" id="IPR051940">
    <property type="entry name" value="Chitin_bind-dev_reg"/>
</dbReference>
<dbReference type="HOGENOM" id="CLU_071682_2_1_1"/>
<feature type="domain" description="Chitin-binding type-2" evidence="7">
    <location>
        <begin position="153"/>
        <end position="226"/>
    </location>
</feature>
<dbReference type="PANTHER" id="PTHR23301">
    <property type="entry name" value="CHITIN BINDING PERITROPHIN-A"/>
    <property type="match status" value="1"/>
</dbReference>
<dbReference type="EMBL" id="CAEY01001794">
    <property type="status" value="NOT_ANNOTATED_CDS"/>
    <property type="molecule type" value="Genomic_DNA"/>
</dbReference>
<dbReference type="Gene3D" id="2.170.140.10">
    <property type="entry name" value="Chitin binding domain"/>
    <property type="match status" value="3"/>
</dbReference>
<evidence type="ECO:0000256" key="1">
    <source>
        <dbReference type="ARBA" id="ARBA00022669"/>
    </source>
</evidence>
<feature type="domain" description="Chitin-binding type-2" evidence="7">
    <location>
        <begin position="19"/>
        <end position="82"/>
    </location>
</feature>
<feature type="domain" description="Chitin-binding type-2" evidence="7">
    <location>
        <begin position="92"/>
        <end position="148"/>
    </location>
</feature>
<feature type="signal peptide" evidence="6">
    <location>
        <begin position="1"/>
        <end position="20"/>
    </location>
</feature>